<dbReference type="KEGG" id="nal:B005_0330"/>
<reference evidence="2 3" key="1">
    <citation type="journal article" date="2012" name="J. Bacteriol.">
        <title>Whole-Genome Sequence of Nocardiopsis alba Strain ATCC BAA-2165, Associated with Honeybees.</title>
        <authorList>
            <person name="Qiao J."/>
            <person name="Chen L."/>
            <person name="Li Y."/>
            <person name="Wang J."/>
            <person name="Zhang W."/>
            <person name="Chen S."/>
        </authorList>
    </citation>
    <scope>NUCLEOTIDE SEQUENCE [LARGE SCALE GENOMIC DNA]</scope>
    <source>
        <strain evidence="3">ATCC BAA-2165 / BE74</strain>
    </source>
</reference>
<gene>
    <name evidence="2" type="ordered locus">B005_0330</name>
</gene>
<feature type="region of interest" description="Disordered" evidence="1">
    <location>
        <begin position="147"/>
        <end position="167"/>
    </location>
</feature>
<dbReference type="EMBL" id="CP003788">
    <property type="protein sequence ID" value="AFR06015.1"/>
    <property type="molecule type" value="Genomic_DNA"/>
</dbReference>
<dbReference type="InterPro" id="IPR018988">
    <property type="entry name" value="DUF2000"/>
</dbReference>
<dbReference type="eggNOG" id="COG4954">
    <property type="taxonomic scope" value="Bacteria"/>
</dbReference>
<dbReference type="HOGENOM" id="CLU_121942_0_0_11"/>
<dbReference type="OrthoDB" id="3692042at2"/>
<sequence>MKPSMKMIIALREGLEPALAANAAAVLGLAMGGRLEDSVAADGKDASGNVHAGLNPHPVPTLTASADLLRELHEKASAREDIVTVGFNEVARRSRTYEEYETALAATPTSEIDHVGLAFFGPRNAITRLTKRLPCWLESRAIEGRGMAQGRSPRRAGAQPGVVVLPR</sequence>
<evidence type="ECO:0000313" key="2">
    <source>
        <dbReference type="EMBL" id="AFR06015.1"/>
    </source>
</evidence>
<organism evidence="2 3">
    <name type="scientific">Nocardiopsis alba (strain ATCC BAA-2165 / BE74)</name>
    <dbReference type="NCBI Taxonomy" id="1205910"/>
    <lineage>
        <taxon>Bacteria</taxon>
        <taxon>Bacillati</taxon>
        <taxon>Actinomycetota</taxon>
        <taxon>Actinomycetes</taxon>
        <taxon>Streptosporangiales</taxon>
        <taxon>Nocardiopsidaceae</taxon>
        <taxon>Nocardiopsis</taxon>
    </lineage>
</organism>
<dbReference type="Proteomes" id="UP000003779">
    <property type="component" value="Chromosome"/>
</dbReference>
<dbReference type="PATRIC" id="fig|1205910.3.peg.308"/>
<dbReference type="Pfam" id="PF09391">
    <property type="entry name" value="DUF2000"/>
    <property type="match status" value="1"/>
</dbReference>
<reference evidence="3" key="2">
    <citation type="submission" date="2012-08" db="EMBL/GenBank/DDBJ databases">
        <title>Whole-genome sequence of Nocardiopsis alba strain ATCC BAA-2165 associated with honeybees.</title>
        <authorList>
            <person name="Qiao J."/>
            <person name="Chen L."/>
            <person name="Li Y."/>
            <person name="Wang J."/>
            <person name="Zhang W."/>
            <person name="Chen S."/>
        </authorList>
    </citation>
    <scope>NUCLEOTIDE SEQUENCE [LARGE SCALE GENOMIC DNA]</scope>
    <source>
        <strain evidence="3">ATCC BAA-2165 / BE74</strain>
    </source>
</reference>
<name>J7L3M5_NOCAA</name>
<evidence type="ECO:0000313" key="3">
    <source>
        <dbReference type="Proteomes" id="UP000003779"/>
    </source>
</evidence>
<dbReference type="Gene3D" id="3.40.1490.10">
    <property type="entry name" value="Bit1"/>
    <property type="match status" value="1"/>
</dbReference>
<proteinExistence type="predicted"/>
<dbReference type="AlphaFoldDB" id="J7L3M5"/>
<protein>
    <recommendedName>
        <fullName evidence="4">DUF2000 family protein</fullName>
    </recommendedName>
</protein>
<dbReference type="RefSeq" id="WP_014908483.1">
    <property type="nucleotide sequence ID" value="NC_018524.1"/>
</dbReference>
<evidence type="ECO:0008006" key="4">
    <source>
        <dbReference type="Google" id="ProtNLM"/>
    </source>
</evidence>
<accession>J7L3M5</accession>
<dbReference type="SUPFAM" id="SSF102462">
    <property type="entry name" value="Peptidyl-tRNA hydrolase II"/>
    <property type="match status" value="1"/>
</dbReference>
<dbReference type="InterPro" id="IPR023476">
    <property type="entry name" value="Pep_tRNA_hydro_II_dom_sf"/>
</dbReference>
<evidence type="ECO:0000256" key="1">
    <source>
        <dbReference type="SAM" id="MobiDB-lite"/>
    </source>
</evidence>